<dbReference type="InterPro" id="IPR033443">
    <property type="entry name" value="PROP1-like_PPR_dom"/>
</dbReference>
<protein>
    <recommendedName>
        <fullName evidence="4">PROP1-like PPR domain-containing protein</fullName>
    </recommendedName>
</protein>
<proteinExistence type="predicted"/>
<reference evidence="5" key="1">
    <citation type="submission" date="2015-08" db="EMBL/GenBank/DDBJ databases">
        <authorList>
            <person name="Babu N.S."/>
            <person name="Beckwith C.J."/>
            <person name="Beseler K.G."/>
            <person name="Brison A."/>
            <person name="Carone J.V."/>
            <person name="Caskin T.P."/>
            <person name="Diamond M."/>
            <person name="Durham M.E."/>
            <person name="Foxe J.M."/>
            <person name="Go M."/>
            <person name="Henderson B.A."/>
            <person name="Jones I.B."/>
            <person name="McGettigan J.A."/>
            <person name="Micheletti S.J."/>
            <person name="Nasrallah M.E."/>
            <person name="Ortiz D."/>
            <person name="Piller C.R."/>
            <person name="Privatt S.R."/>
            <person name="Schneider S.L."/>
            <person name="Sharp S."/>
            <person name="Smith T.C."/>
            <person name="Stanton J.D."/>
            <person name="Ullery H.E."/>
            <person name="Wilson R.J."/>
            <person name="Serrano M.G."/>
            <person name="Buck G."/>
            <person name="Lee V."/>
            <person name="Wang Y."/>
            <person name="Carvalho R."/>
            <person name="Voegtly L."/>
            <person name="Shi R."/>
            <person name="Duckworth R."/>
            <person name="Johnson A."/>
            <person name="Loviza R."/>
            <person name="Walstead R."/>
            <person name="Shah Z."/>
            <person name="Kiflezghi M."/>
            <person name="Wade K."/>
            <person name="Ball S.L."/>
            <person name="Bradley K.W."/>
            <person name="Asai D.J."/>
            <person name="Bowman C.A."/>
            <person name="Russell D.A."/>
            <person name="Pope W.H."/>
            <person name="Jacobs-Sera D."/>
            <person name="Hendrix R.W."/>
            <person name="Hatfull G.F."/>
        </authorList>
    </citation>
    <scope>NUCLEOTIDE SEQUENCE</scope>
</reference>
<feature type="compositionally biased region" description="Basic and acidic residues" evidence="3">
    <location>
        <begin position="129"/>
        <end position="150"/>
    </location>
</feature>
<dbReference type="PROSITE" id="PS51375">
    <property type="entry name" value="PPR"/>
    <property type="match status" value="1"/>
</dbReference>
<evidence type="ECO:0000313" key="5">
    <source>
        <dbReference type="EMBL" id="JAT72186.1"/>
    </source>
</evidence>
<dbReference type="InterPro" id="IPR002885">
    <property type="entry name" value="PPR_rpt"/>
</dbReference>
<dbReference type="InterPro" id="IPR011990">
    <property type="entry name" value="TPR-like_helical_dom_sf"/>
</dbReference>
<dbReference type="PANTHER" id="PTHR47935">
    <property type="entry name" value="PENTATRICOPEPTIDE REPEAT-CONTAINING PROTEIN MRL1, CHLOROPLASTIC"/>
    <property type="match status" value="1"/>
</dbReference>
<dbReference type="EMBL" id="GDKF01006436">
    <property type="protein sequence ID" value="JAT72186.1"/>
    <property type="molecule type" value="Transcribed_RNA"/>
</dbReference>
<dbReference type="AlphaFoldDB" id="A0A1D1ZZ11"/>
<keyword evidence="1" id="KW-0677">Repeat</keyword>
<dbReference type="Pfam" id="PF17177">
    <property type="entry name" value="PPR_long"/>
    <property type="match status" value="1"/>
</dbReference>
<evidence type="ECO:0000256" key="3">
    <source>
        <dbReference type="SAM" id="MobiDB-lite"/>
    </source>
</evidence>
<dbReference type="Gene3D" id="1.25.40.10">
    <property type="entry name" value="Tetratricopeptide repeat domain"/>
    <property type="match status" value="3"/>
</dbReference>
<feature type="region of interest" description="Disordered" evidence="3">
    <location>
        <begin position="118"/>
        <end position="153"/>
    </location>
</feature>
<dbReference type="PANTHER" id="PTHR47935:SF1">
    <property type="entry name" value="PENTATRICOPEPTIDE REPEAT-CONTAINING PROTEIN MRL1, CHLOROPLASTIC"/>
    <property type="match status" value="1"/>
</dbReference>
<accession>A0A1D1ZZ11</accession>
<gene>
    <name evidence="5" type="ORF">g.1568</name>
</gene>
<organism evidence="5">
    <name type="scientific">Auxenochlorella protothecoides</name>
    <name type="common">Green microalga</name>
    <name type="synonym">Chlorella protothecoides</name>
    <dbReference type="NCBI Taxonomy" id="3075"/>
    <lineage>
        <taxon>Eukaryota</taxon>
        <taxon>Viridiplantae</taxon>
        <taxon>Chlorophyta</taxon>
        <taxon>core chlorophytes</taxon>
        <taxon>Trebouxiophyceae</taxon>
        <taxon>Chlorellales</taxon>
        <taxon>Chlorellaceae</taxon>
        <taxon>Auxenochlorella</taxon>
    </lineage>
</organism>
<feature type="compositionally biased region" description="Pro residues" evidence="3">
    <location>
        <begin position="1"/>
        <end position="11"/>
    </location>
</feature>
<evidence type="ECO:0000256" key="2">
    <source>
        <dbReference type="PROSITE-ProRule" id="PRU00708"/>
    </source>
</evidence>
<name>A0A1D1ZZ11_AUXPR</name>
<dbReference type="InterPro" id="IPR053303">
    <property type="entry name" value="Chloroplast_PPR"/>
</dbReference>
<evidence type="ECO:0000259" key="4">
    <source>
        <dbReference type="Pfam" id="PF17177"/>
    </source>
</evidence>
<feature type="region of interest" description="Disordered" evidence="3">
    <location>
        <begin position="1"/>
        <end position="20"/>
    </location>
</feature>
<sequence>MPRPLPAPRPHALPQATDPGLPLTRMPGTGTMALKHRFGPAPVELGKTSLVTARCIARGHELPQLSLHGMGLISLTRHSDGSITYSFGPPCERGFHVDVPAEPHLLFQAGIDRFKADARRNGKAKTSVRGHETASKRGREAASKRTKEPAGAHAAAATRSFDFELLPSQTAAATPLALSHTLPSHHGAAVRERDALSPGHEHRVTWPLTGGDSLDTLPRQAIFHRYNALCASGQLDATLALLEACRAAGRLDVLERLRQTVFLRRAAENRAVPAALRFLQLLPRSAGDKRTYNMVLGVCAAAGDLRAAQRVLDMARTRRDGVDAAMLTQVLRACAVTGDVDAAFGVYRGAREARLPLDRQLCTTLVAVCAARAALAGAGDRRGALVALERALSVLADMRAARLTPDAAAWNALITTAGRAGELQRAQSLAREMARAGCRPDTWTHTALVDAAARGGSPTDVRAAYTAALAAGVGAGSQACPLYTAAIVASARGGADADAEAGLRIYDDMRRNNVTPDATAYSVLIQLAERAGRPGVAASLQVEMAAQGIAAAPSRLGGAKKGALPSGAEPAMHVHATRGGLELQLRGSSLVGALQAAAAAGSLGDVVMLVEEAVGKGVRPDQDVFGAVLAACHSCGESALGLQVHRAMKLMDVDVEEAHATLLLRMCYAGQRPASRQAGSGAPAGEAPEAYRTQQGRRLLQALWPEECRPARLSGMGEVDWHLQASEIFKHTTKRQAGGPGSQPRLLELALRCLRVPWVPRSRPEREGHELAWQPFQGLGSMRYGRPGMPASPLDWKVGIEAVYHRNALAILEECIASGALPNFSLRRGSKIDLRGMSPAVAEVYALSVVAAMQRLIMAGEDEAIATLVLKVPPYNASSVLKPSHSAAPPAHPPAQPAARVGLGVAGVLRRLRLWTKEDGEAGRIVLERKTVLSWTKRVTRLLEERRNHVAALNNPCSHASQNPLLSQRRSIRSLDL</sequence>
<feature type="repeat" description="PPR" evidence="2">
    <location>
        <begin position="406"/>
        <end position="440"/>
    </location>
</feature>
<feature type="domain" description="PROP1-like PPR" evidence="4">
    <location>
        <begin position="324"/>
        <end position="445"/>
    </location>
</feature>
<evidence type="ECO:0000256" key="1">
    <source>
        <dbReference type="ARBA" id="ARBA00022737"/>
    </source>
</evidence>